<dbReference type="Proteomes" id="UP001596044">
    <property type="component" value="Unassembled WGS sequence"/>
</dbReference>
<name>A0ABW0KDE1_9BACL</name>
<keyword evidence="6 7" id="KW-0472">Membrane</keyword>
<feature type="transmembrane region" description="Helical" evidence="7">
    <location>
        <begin position="200"/>
        <end position="223"/>
    </location>
</feature>
<evidence type="ECO:0000256" key="5">
    <source>
        <dbReference type="ARBA" id="ARBA00022989"/>
    </source>
</evidence>
<protein>
    <submittedName>
        <fullName evidence="9">Carbohydrate ABC transporter permease</fullName>
    </submittedName>
</protein>
<keyword evidence="3" id="KW-1003">Cell membrane</keyword>
<keyword evidence="4 7" id="KW-0812">Transmembrane</keyword>
<accession>A0ABW0KDE1</accession>
<dbReference type="PANTHER" id="PTHR30193">
    <property type="entry name" value="ABC TRANSPORTER PERMEASE PROTEIN"/>
    <property type="match status" value="1"/>
</dbReference>
<dbReference type="InterPro" id="IPR035906">
    <property type="entry name" value="MetI-like_sf"/>
</dbReference>
<evidence type="ECO:0000256" key="3">
    <source>
        <dbReference type="ARBA" id="ARBA00022475"/>
    </source>
</evidence>
<dbReference type="Pfam" id="PF00528">
    <property type="entry name" value="BPD_transp_1"/>
    <property type="match status" value="1"/>
</dbReference>
<evidence type="ECO:0000259" key="8">
    <source>
        <dbReference type="PROSITE" id="PS50928"/>
    </source>
</evidence>
<feature type="transmembrane region" description="Helical" evidence="7">
    <location>
        <begin position="257"/>
        <end position="284"/>
    </location>
</feature>
<evidence type="ECO:0000256" key="1">
    <source>
        <dbReference type="ARBA" id="ARBA00004651"/>
    </source>
</evidence>
<evidence type="ECO:0000256" key="4">
    <source>
        <dbReference type="ARBA" id="ARBA00022692"/>
    </source>
</evidence>
<evidence type="ECO:0000313" key="10">
    <source>
        <dbReference type="Proteomes" id="UP001596044"/>
    </source>
</evidence>
<comment type="subcellular location">
    <subcellularLocation>
        <location evidence="1 7">Cell membrane</location>
        <topology evidence="1 7">Multi-pass membrane protein</topology>
    </subcellularLocation>
</comment>
<feature type="transmembrane region" description="Helical" evidence="7">
    <location>
        <begin position="9"/>
        <end position="29"/>
    </location>
</feature>
<comment type="caution">
    <text evidence="9">The sequence shown here is derived from an EMBL/GenBank/DDBJ whole genome shotgun (WGS) entry which is preliminary data.</text>
</comment>
<dbReference type="SUPFAM" id="SSF161098">
    <property type="entry name" value="MetI-like"/>
    <property type="match status" value="1"/>
</dbReference>
<keyword evidence="2 7" id="KW-0813">Transport</keyword>
<feature type="transmembrane region" description="Helical" evidence="7">
    <location>
        <begin position="104"/>
        <end position="124"/>
    </location>
</feature>
<feature type="transmembrane region" description="Helical" evidence="7">
    <location>
        <begin position="71"/>
        <end position="92"/>
    </location>
</feature>
<dbReference type="InterPro" id="IPR051393">
    <property type="entry name" value="ABC_transporter_permease"/>
</dbReference>
<sequence length="291" mass="32594">MGLRTVKPWIFLLPALVIYMTVILVPSLYTLYLSFFSWNGIAPTKAFVGLQNYMDLFIKDTVFPRALKNNLLWMVGSLVVTLGLGLSLALLLNKKLKGRTLMRGIFYFPYILSGVVVATVWAWMYNPTQGFVNKILESAGLESWTHAWLAEPKIALYAVFVAGVWQGVGQPMVLFLAGLSTLPQDPYEAAIIDGAKPYQSFWYITIPLLQETFVIVIATTMIASMKVYDIIIAMTGGGPAESTQVLSSWMYYQTFKFANIGIGSAISWMLVFIVMIVIVPYVYYTTKKSHL</sequence>
<dbReference type="EMBL" id="JBHSMJ010000031">
    <property type="protein sequence ID" value="MFC5451279.1"/>
    <property type="molecule type" value="Genomic_DNA"/>
</dbReference>
<gene>
    <name evidence="9" type="ORF">ACFPOG_23880</name>
</gene>
<organism evidence="9 10">
    <name type="scientific">Paenibacillus aestuarii</name>
    <dbReference type="NCBI Taxonomy" id="516965"/>
    <lineage>
        <taxon>Bacteria</taxon>
        <taxon>Bacillati</taxon>
        <taxon>Bacillota</taxon>
        <taxon>Bacilli</taxon>
        <taxon>Bacillales</taxon>
        <taxon>Paenibacillaceae</taxon>
        <taxon>Paenibacillus</taxon>
    </lineage>
</organism>
<evidence type="ECO:0000256" key="2">
    <source>
        <dbReference type="ARBA" id="ARBA00022448"/>
    </source>
</evidence>
<evidence type="ECO:0000256" key="7">
    <source>
        <dbReference type="RuleBase" id="RU363032"/>
    </source>
</evidence>
<dbReference type="CDD" id="cd06261">
    <property type="entry name" value="TM_PBP2"/>
    <property type="match status" value="1"/>
</dbReference>
<keyword evidence="5 7" id="KW-1133">Transmembrane helix</keyword>
<evidence type="ECO:0000313" key="9">
    <source>
        <dbReference type="EMBL" id="MFC5451279.1"/>
    </source>
</evidence>
<reference evidence="10" key="1">
    <citation type="journal article" date="2019" name="Int. J. Syst. Evol. Microbiol.">
        <title>The Global Catalogue of Microorganisms (GCM) 10K type strain sequencing project: providing services to taxonomists for standard genome sequencing and annotation.</title>
        <authorList>
            <consortium name="The Broad Institute Genomics Platform"/>
            <consortium name="The Broad Institute Genome Sequencing Center for Infectious Disease"/>
            <person name="Wu L."/>
            <person name="Ma J."/>
        </authorList>
    </citation>
    <scope>NUCLEOTIDE SEQUENCE [LARGE SCALE GENOMIC DNA]</scope>
    <source>
        <strain evidence="10">KACC 11904</strain>
    </source>
</reference>
<proteinExistence type="inferred from homology"/>
<dbReference type="PANTHER" id="PTHR30193:SF37">
    <property type="entry name" value="INNER MEMBRANE ABC TRANSPORTER PERMEASE PROTEIN YCJO"/>
    <property type="match status" value="1"/>
</dbReference>
<comment type="similarity">
    <text evidence="7">Belongs to the binding-protein-dependent transport system permease family.</text>
</comment>
<dbReference type="InterPro" id="IPR000515">
    <property type="entry name" value="MetI-like"/>
</dbReference>
<dbReference type="PROSITE" id="PS50928">
    <property type="entry name" value="ABC_TM1"/>
    <property type="match status" value="1"/>
</dbReference>
<dbReference type="Gene3D" id="1.10.3720.10">
    <property type="entry name" value="MetI-like"/>
    <property type="match status" value="1"/>
</dbReference>
<keyword evidence="10" id="KW-1185">Reference proteome</keyword>
<evidence type="ECO:0000256" key="6">
    <source>
        <dbReference type="ARBA" id="ARBA00023136"/>
    </source>
</evidence>
<feature type="domain" description="ABC transmembrane type-1" evidence="8">
    <location>
        <begin position="67"/>
        <end position="283"/>
    </location>
</feature>
<feature type="transmembrane region" description="Helical" evidence="7">
    <location>
        <begin position="154"/>
        <end position="179"/>
    </location>
</feature>
<dbReference type="RefSeq" id="WP_270878061.1">
    <property type="nucleotide sequence ID" value="NZ_JAQFVF010000015.1"/>
</dbReference>